<organism evidence="1 2">
    <name type="scientific">Ruminococcus flavefaciens</name>
    <dbReference type="NCBI Taxonomy" id="1265"/>
    <lineage>
        <taxon>Bacteria</taxon>
        <taxon>Bacillati</taxon>
        <taxon>Bacillota</taxon>
        <taxon>Clostridia</taxon>
        <taxon>Eubacteriales</taxon>
        <taxon>Oscillospiraceae</taxon>
        <taxon>Ruminococcus</taxon>
    </lineage>
</organism>
<comment type="caution">
    <text evidence="1">The sequence shown here is derived from an EMBL/GenBank/DDBJ whole genome shotgun (WGS) entry which is preliminary data.</text>
</comment>
<name>A0A315XXE0_RUMFL</name>
<sequence length="319" mass="36237">MIRTIHTTKSEFGRYLPEKFVFIGYASFEERSSVIPLAIEKERIKQAYVFRSKGNCDKEAAKSINVYLNDCVDFIELEISDSISTAREITKTVKKILLDNNIFLVVDITTFTHETLLILLKLIMSNKEKFNSVYYLYNGADKYSVSEELDKAWLSKGCKDVRNVIGYPGLMRPVAKNCLILLTGFELERATRLIELIEPDRLLLGNAEDPISSNNAELMQHFKNKFEVWKNNYNSINCSSFDFSCKDVEKTINILTDIINSNKEENCIIVPLNTKLSTIAAGIVAIQNKNIQVCYSIPETYNINNYSSPSSNVTVVSLV</sequence>
<protein>
    <submittedName>
        <fullName evidence="1">Uncharacterized protein</fullName>
    </submittedName>
</protein>
<dbReference type="Proteomes" id="UP000245720">
    <property type="component" value="Unassembled WGS sequence"/>
</dbReference>
<reference evidence="1 2" key="1">
    <citation type="submission" date="2018-05" db="EMBL/GenBank/DDBJ databases">
        <title>The Hungate 1000. A catalogue of reference genomes from the rumen microbiome.</title>
        <authorList>
            <person name="Kelly W."/>
        </authorList>
    </citation>
    <scope>NUCLEOTIDE SEQUENCE [LARGE SCALE GENOMIC DNA]</scope>
    <source>
        <strain evidence="1 2">SAb67</strain>
    </source>
</reference>
<evidence type="ECO:0000313" key="1">
    <source>
        <dbReference type="EMBL" id="PWJ10258.1"/>
    </source>
</evidence>
<dbReference type="AlphaFoldDB" id="A0A315XXE0"/>
<dbReference type="EMBL" id="QGDI01000015">
    <property type="protein sequence ID" value="PWJ10258.1"/>
    <property type="molecule type" value="Genomic_DNA"/>
</dbReference>
<accession>A0A315XXE0</accession>
<evidence type="ECO:0000313" key="2">
    <source>
        <dbReference type="Proteomes" id="UP000245720"/>
    </source>
</evidence>
<dbReference type="OrthoDB" id="794804at2"/>
<dbReference type="RefSeq" id="WP_109727823.1">
    <property type="nucleotide sequence ID" value="NZ_QGDI01000015.1"/>
</dbReference>
<gene>
    <name evidence="1" type="ORF">IE37_03148</name>
</gene>
<proteinExistence type="predicted"/>